<dbReference type="Gene3D" id="3.60.21.10">
    <property type="match status" value="1"/>
</dbReference>
<gene>
    <name evidence="6" type="ORF">FA14DRAFT_162216</name>
</gene>
<dbReference type="InterPro" id="IPR008334">
    <property type="entry name" value="5'-Nucleotdase_C"/>
</dbReference>
<keyword evidence="7" id="KW-1185">Reference proteome</keyword>
<name>A0A316VC03_9BASI</name>
<evidence type="ECO:0000259" key="4">
    <source>
        <dbReference type="Pfam" id="PF00149"/>
    </source>
</evidence>
<comment type="similarity">
    <text evidence="1">Belongs to the 5'-nucleotidase family.</text>
</comment>
<sequence length="923" mass="101612">MAEKTVLPILHFNDVYRVQQTSKQGTISADQFAAKIAQIRTKWGEKSRALAFLEEEQQQQQQQQEDKAVEHIQHNSTSTSDPLHGLTLFSGDVFNPSIESSVTRGEHMIEILNAMSIDCACLGNHDFDFGYPHLCKLMPQTNFPWTFSNIADVQHTDPQRGHEIEPQETDKQVDGTLRAWVTEMHGGVRVGCIGLVERDWIATVPAFPPNFRYRGMVEIAKQLSEELRDPNGQHKCDLIVALTHCRLPNDIDLANALGATSDSPEDQHGVDLVLGGHDHTYYIGNGIDKYEGEEWGTSMPGTEKDKGCMLIKSGTDFHDLSEIELQLSEPKEGVIRRRRIVGAKVRRHKTKPNDETLPELKAHIDELMKRVDQATGQPVAFAMTSLDCRMDKVRTDEAGVGNFIADILLHSYDDALRQRDQRGEFEERRADDAREVDLAFICGGSLRGDEEFGPGIITLRDILTIMPFEDAVIVRNLKGKDILEALENGLGAYPSQEGRFPQVAGISVDWDSSRPPGQRVVEVRLLKDVHLFDEEGKRETPTNASPALEGGEGAETYAFERKEEGGYSIEVNKPRIRKGEKLDPDRIYRVVTREYMGDGHDGYAALDRACGEDLVDHENGSLMSTQVRKFLLGASLIWRLKAFRDQAKDDGLSVVGQRDTLSHKTRKAIERAHALSDPPLPSSTIKNHPSAVQATSAGAESADAKGGSGQATPKKAGSRRVVVDSSPGAFRDAMHVGASEHHSHYDAASKHFRDSRVPANARLRSPLSASSMRSDRIDRSIDSVLAGDDGGGGLTGDDSHLSNGELSADEEGQDSSNFLRELRRRNEDELAEVGSVSSSGDMESPSAFRAPTSASTMMGSNDDLLMAGSSYFSPKAIRRHVEVTAEDGALLRSSEGSLAIIAPMRDGRLVDLARSKTKNAKKE</sequence>
<dbReference type="Gene3D" id="3.90.780.10">
    <property type="entry name" value="5'-Nucleotidase, C-terminal domain"/>
    <property type="match status" value="1"/>
</dbReference>
<dbReference type="SUPFAM" id="SSF56300">
    <property type="entry name" value="Metallo-dependent phosphatases"/>
    <property type="match status" value="1"/>
</dbReference>
<keyword evidence="2" id="KW-0732">Signal</keyword>
<protein>
    <submittedName>
        <fullName evidence="6">Metallo-dependent phosphatase</fullName>
    </submittedName>
</protein>
<feature type="region of interest" description="Disordered" evidence="3">
    <location>
        <begin position="55"/>
        <end position="81"/>
    </location>
</feature>
<feature type="compositionally biased region" description="Basic and acidic residues" evidence="3">
    <location>
        <begin position="741"/>
        <end position="756"/>
    </location>
</feature>
<feature type="region of interest" description="Disordered" evidence="3">
    <location>
        <begin position="671"/>
        <end position="722"/>
    </location>
</feature>
<feature type="region of interest" description="Disordered" evidence="3">
    <location>
        <begin position="829"/>
        <end position="854"/>
    </location>
</feature>
<dbReference type="STRING" id="1280837.A0A316VC03"/>
<feature type="domain" description="5'-Nucleotidase C-terminal" evidence="5">
    <location>
        <begin position="389"/>
        <end position="527"/>
    </location>
</feature>
<evidence type="ECO:0000313" key="7">
    <source>
        <dbReference type="Proteomes" id="UP000245771"/>
    </source>
</evidence>
<evidence type="ECO:0000259" key="5">
    <source>
        <dbReference type="Pfam" id="PF02872"/>
    </source>
</evidence>
<proteinExistence type="inferred from homology"/>
<evidence type="ECO:0000313" key="6">
    <source>
        <dbReference type="EMBL" id="PWN33085.1"/>
    </source>
</evidence>
<dbReference type="OrthoDB" id="10252235at2759"/>
<feature type="compositionally biased region" description="Basic and acidic residues" evidence="3">
    <location>
        <begin position="64"/>
        <end position="73"/>
    </location>
</feature>
<feature type="domain" description="Calcineurin-like phosphoesterase" evidence="4">
    <location>
        <begin position="9"/>
        <end position="281"/>
    </location>
</feature>
<feature type="region of interest" description="Disordered" evidence="3">
    <location>
        <begin position="741"/>
        <end position="816"/>
    </location>
</feature>
<dbReference type="InterPro" id="IPR006179">
    <property type="entry name" value="5_nucleotidase/apyrase"/>
</dbReference>
<dbReference type="RefSeq" id="XP_025353387.1">
    <property type="nucleotide sequence ID" value="XM_025499480.1"/>
</dbReference>
<dbReference type="InterPro" id="IPR004843">
    <property type="entry name" value="Calcineurin-like_PHP"/>
</dbReference>
<dbReference type="EMBL" id="KZ819605">
    <property type="protein sequence ID" value="PWN33085.1"/>
    <property type="molecule type" value="Genomic_DNA"/>
</dbReference>
<dbReference type="AlphaFoldDB" id="A0A316VC03"/>
<evidence type="ECO:0000256" key="2">
    <source>
        <dbReference type="ARBA" id="ARBA00022729"/>
    </source>
</evidence>
<dbReference type="InterPro" id="IPR036907">
    <property type="entry name" value="5'-Nucleotdase_C_sf"/>
</dbReference>
<dbReference type="PANTHER" id="PTHR11575">
    <property type="entry name" value="5'-NUCLEOTIDASE-RELATED"/>
    <property type="match status" value="1"/>
</dbReference>
<evidence type="ECO:0000256" key="1">
    <source>
        <dbReference type="ARBA" id="ARBA00006654"/>
    </source>
</evidence>
<dbReference type="Proteomes" id="UP000245771">
    <property type="component" value="Unassembled WGS sequence"/>
</dbReference>
<dbReference type="InterPro" id="IPR029052">
    <property type="entry name" value="Metallo-depent_PP-like"/>
</dbReference>
<dbReference type="SUPFAM" id="SSF55816">
    <property type="entry name" value="5'-nucleotidase (syn. UDP-sugar hydrolase), C-terminal domain"/>
    <property type="match status" value="2"/>
</dbReference>
<dbReference type="Pfam" id="PF02872">
    <property type="entry name" value="5_nucleotid_C"/>
    <property type="match status" value="1"/>
</dbReference>
<evidence type="ECO:0000256" key="3">
    <source>
        <dbReference type="SAM" id="MobiDB-lite"/>
    </source>
</evidence>
<organism evidence="6 7">
    <name type="scientific">Meira miltonrushii</name>
    <dbReference type="NCBI Taxonomy" id="1280837"/>
    <lineage>
        <taxon>Eukaryota</taxon>
        <taxon>Fungi</taxon>
        <taxon>Dikarya</taxon>
        <taxon>Basidiomycota</taxon>
        <taxon>Ustilaginomycotina</taxon>
        <taxon>Exobasidiomycetes</taxon>
        <taxon>Exobasidiales</taxon>
        <taxon>Brachybasidiaceae</taxon>
        <taxon>Meira</taxon>
    </lineage>
</organism>
<reference evidence="6 7" key="1">
    <citation type="journal article" date="2018" name="Mol. Biol. Evol.">
        <title>Broad Genomic Sampling Reveals a Smut Pathogenic Ancestry of the Fungal Clade Ustilaginomycotina.</title>
        <authorList>
            <person name="Kijpornyongpan T."/>
            <person name="Mondo S.J."/>
            <person name="Barry K."/>
            <person name="Sandor L."/>
            <person name="Lee J."/>
            <person name="Lipzen A."/>
            <person name="Pangilinan J."/>
            <person name="LaButti K."/>
            <person name="Hainaut M."/>
            <person name="Henrissat B."/>
            <person name="Grigoriev I.V."/>
            <person name="Spatafora J.W."/>
            <person name="Aime M.C."/>
        </authorList>
    </citation>
    <scope>NUCLEOTIDE SEQUENCE [LARGE SCALE GENOMIC DNA]</scope>
    <source>
        <strain evidence="6 7">MCA 3882</strain>
    </source>
</reference>
<dbReference type="PANTHER" id="PTHR11575:SF48">
    <property type="entry name" value="5'-NUCLEOTIDASE"/>
    <property type="match status" value="1"/>
</dbReference>
<dbReference type="PRINTS" id="PR01607">
    <property type="entry name" value="APYRASEFAMLY"/>
</dbReference>
<dbReference type="Pfam" id="PF00149">
    <property type="entry name" value="Metallophos"/>
    <property type="match status" value="1"/>
</dbReference>
<dbReference type="InParanoid" id="A0A316VC03"/>
<dbReference type="GO" id="GO:0016787">
    <property type="term" value="F:hydrolase activity"/>
    <property type="evidence" value="ECO:0007669"/>
    <property type="project" value="InterPro"/>
</dbReference>
<dbReference type="GO" id="GO:0009166">
    <property type="term" value="P:nucleotide catabolic process"/>
    <property type="evidence" value="ECO:0007669"/>
    <property type="project" value="InterPro"/>
</dbReference>
<dbReference type="GeneID" id="37021261"/>
<accession>A0A316VC03</accession>
<feature type="compositionally biased region" description="Polar residues" evidence="3">
    <location>
        <begin position="682"/>
        <end position="698"/>
    </location>
</feature>